<dbReference type="Pfam" id="PF25399">
    <property type="entry name" value="DeaD_dimer"/>
    <property type="match status" value="1"/>
</dbReference>
<evidence type="ECO:0000256" key="6">
    <source>
        <dbReference type="ARBA" id="ARBA00022884"/>
    </source>
</evidence>
<dbReference type="GO" id="GO:0005524">
    <property type="term" value="F:ATP binding"/>
    <property type="evidence" value="ECO:0007669"/>
    <property type="project" value="UniProtKB-UniRule"/>
</dbReference>
<dbReference type="SMART" id="SM00487">
    <property type="entry name" value="DEXDc"/>
    <property type="match status" value="1"/>
</dbReference>
<keyword evidence="4 9" id="KW-0347">Helicase</keyword>
<dbReference type="GO" id="GO:0016887">
    <property type="term" value="F:ATP hydrolysis activity"/>
    <property type="evidence" value="ECO:0007669"/>
    <property type="project" value="RHEA"/>
</dbReference>
<dbReference type="InterPro" id="IPR011545">
    <property type="entry name" value="DEAD/DEAH_box_helicase_dom"/>
</dbReference>
<dbReference type="SUPFAM" id="SSF52540">
    <property type="entry name" value="P-loop containing nucleoside triphosphate hydrolases"/>
    <property type="match status" value="1"/>
</dbReference>
<feature type="compositionally biased region" description="Basic and acidic residues" evidence="11">
    <location>
        <begin position="443"/>
        <end position="472"/>
    </location>
</feature>
<feature type="domain" description="Helicase ATP-binding" evidence="12">
    <location>
        <begin position="40"/>
        <end position="212"/>
    </location>
</feature>
<dbReference type="GO" id="GO:0005829">
    <property type="term" value="C:cytosol"/>
    <property type="evidence" value="ECO:0007669"/>
    <property type="project" value="TreeGrafter"/>
</dbReference>
<dbReference type="InterPro" id="IPR014001">
    <property type="entry name" value="Helicase_ATP-bd"/>
</dbReference>
<evidence type="ECO:0000256" key="7">
    <source>
        <dbReference type="ARBA" id="ARBA00023016"/>
    </source>
</evidence>
<evidence type="ECO:0000313" key="15">
    <source>
        <dbReference type="EMBL" id="AJD49009.1"/>
    </source>
</evidence>
<evidence type="ECO:0000259" key="12">
    <source>
        <dbReference type="PROSITE" id="PS51192"/>
    </source>
</evidence>
<keyword evidence="6 9" id="KW-0694">RNA-binding</keyword>
<comment type="subcellular location">
    <subcellularLocation>
        <location evidence="9">Cytoplasm</location>
    </subcellularLocation>
</comment>
<dbReference type="InterPro" id="IPR044742">
    <property type="entry name" value="DEAD/DEAH_RhlB"/>
</dbReference>
<keyword evidence="5 9" id="KW-0067">ATP-binding</keyword>
<dbReference type="EMBL" id="CP004387">
    <property type="protein sequence ID" value="AJD49009.1"/>
    <property type="molecule type" value="Genomic_DNA"/>
</dbReference>
<dbReference type="InterPro" id="IPR028618">
    <property type="entry name" value="DEAD_helicase_DeaD"/>
</dbReference>
<dbReference type="InterPro" id="IPR034415">
    <property type="entry name" value="CsdA_RRM"/>
</dbReference>
<feature type="domain" description="Helicase C-terminal" evidence="13">
    <location>
        <begin position="236"/>
        <end position="383"/>
    </location>
</feature>
<evidence type="ECO:0000256" key="2">
    <source>
        <dbReference type="ARBA" id="ARBA00022741"/>
    </source>
</evidence>
<evidence type="ECO:0000256" key="3">
    <source>
        <dbReference type="ARBA" id="ARBA00022801"/>
    </source>
</evidence>
<dbReference type="FunFam" id="3.40.50.300:FF:000108">
    <property type="entry name" value="ATP-dependent RNA helicase RhlE"/>
    <property type="match status" value="1"/>
</dbReference>
<keyword evidence="7 9" id="KW-0346">Stress response</keyword>
<feature type="region of interest" description="Disordered" evidence="11">
    <location>
        <begin position="443"/>
        <end position="482"/>
    </location>
</feature>
<dbReference type="CDD" id="cd12499">
    <property type="entry name" value="RRM_EcCsdA_like"/>
    <property type="match status" value="1"/>
</dbReference>
<reference evidence="15 16" key="1">
    <citation type="journal article" date="2012" name="J. Bacteriol.">
        <title>Genome sequence of an alkane-degrading bacterium, Alcanivorax pacificus type strain W11-5, isolated from deep sea sediment.</title>
        <authorList>
            <person name="Lai Q."/>
            <person name="Shao Z."/>
        </authorList>
    </citation>
    <scope>NUCLEOTIDE SEQUENCE [LARGE SCALE GENOMIC DNA]</scope>
    <source>
        <strain evidence="15 16">W11-5</strain>
    </source>
</reference>
<evidence type="ECO:0000256" key="9">
    <source>
        <dbReference type="HAMAP-Rule" id="MF_00964"/>
    </source>
</evidence>
<dbReference type="Pfam" id="PF00270">
    <property type="entry name" value="DEAD"/>
    <property type="match status" value="1"/>
</dbReference>
<dbReference type="HAMAP" id="MF_00964">
    <property type="entry name" value="DEAD_helicase_DeaD"/>
    <property type="match status" value="1"/>
</dbReference>
<dbReference type="GO" id="GO:0033592">
    <property type="term" value="F:RNA strand annealing activity"/>
    <property type="evidence" value="ECO:0007669"/>
    <property type="project" value="TreeGrafter"/>
</dbReference>
<dbReference type="Pfam" id="PF03880">
    <property type="entry name" value="DbpA"/>
    <property type="match status" value="1"/>
</dbReference>
<dbReference type="PANTHER" id="PTHR47963:SF8">
    <property type="entry name" value="ATP-DEPENDENT RNA HELICASE DEAD"/>
    <property type="match status" value="1"/>
</dbReference>
<evidence type="ECO:0000256" key="10">
    <source>
        <dbReference type="PROSITE-ProRule" id="PRU00552"/>
    </source>
</evidence>
<dbReference type="AlphaFoldDB" id="A0A0B4XL87"/>
<comment type="similarity">
    <text evidence="9">Belongs to the DEAD box helicase family. DeaD/CsdA subfamily.</text>
</comment>
<dbReference type="GO" id="GO:0005840">
    <property type="term" value="C:ribosome"/>
    <property type="evidence" value="ECO:0007669"/>
    <property type="project" value="TreeGrafter"/>
</dbReference>
<protein>
    <recommendedName>
        <fullName evidence="9">ATP-dependent RNA helicase DeaD</fullName>
        <ecNumber evidence="9">3.6.4.13</ecNumber>
    </recommendedName>
    <alternativeName>
        <fullName evidence="9">Cold-shock DEAD box protein A</fullName>
    </alternativeName>
</protein>
<dbReference type="PROSITE" id="PS51194">
    <property type="entry name" value="HELICASE_CTER"/>
    <property type="match status" value="1"/>
</dbReference>
<dbReference type="KEGG" id="apac:S7S_12985"/>
<keyword evidence="3 9" id="KW-0378">Hydrolase</keyword>
<proteinExistence type="inferred from homology"/>
<dbReference type="CDD" id="cd18787">
    <property type="entry name" value="SF2_C_DEAD"/>
    <property type="match status" value="1"/>
</dbReference>
<evidence type="ECO:0000256" key="1">
    <source>
        <dbReference type="ARBA" id="ARBA00022490"/>
    </source>
</evidence>
<evidence type="ECO:0000259" key="14">
    <source>
        <dbReference type="PROSITE" id="PS51195"/>
    </source>
</evidence>
<organism evidence="15 16">
    <name type="scientific">Isoalcanivorax pacificus W11-5</name>
    <dbReference type="NCBI Taxonomy" id="391936"/>
    <lineage>
        <taxon>Bacteria</taxon>
        <taxon>Pseudomonadati</taxon>
        <taxon>Pseudomonadota</taxon>
        <taxon>Gammaproteobacteria</taxon>
        <taxon>Oceanospirillales</taxon>
        <taxon>Alcanivoracaceae</taxon>
        <taxon>Isoalcanivorax</taxon>
    </lineage>
</organism>
<dbReference type="Gene3D" id="3.40.50.300">
    <property type="entry name" value="P-loop containing nucleotide triphosphate hydrolases"/>
    <property type="match status" value="2"/>
</dbReference>
<dbReference type="InterPro" id="IPR057325">
    <property type="entry name" value="DeaD_dimer"/>
</dbReference>
<accession>A0A0B4XL87</accession>
<keyword evidence="2 9" id="KW-0547">Nucleotide-binding</keyword>
<dbReference type="InterPro" id="IPR001650">
    <property type="entry name" value="Helicase_C-like"/>
</dbReference>
<dbReference type="PROSITE" id="PS00039">
    <property type="entry name" value="DEAD_ATP_HELICASE"/>
    <property type="match status" value="1"/>
</dbReference>
<dbReference type="PROSITE" id="PS51192">
    <property type="entry name" value="HELICASE_ATP_BIND_1"/>
    <property type="match status" value="1"/>
</dbReference>
<dbReference type="InterPro" id="IPR005580">
    <property type="entry name" value="DbpA/CsdA_RNA-bd_dom"/>
</dbReference>
<feature type="region of interest" description="Disordered" evidence="11">
    <location>
        <begin position="563"/>
        <end position="586"/>
    </location>
</feature>
<evidence type="ECO:0000256" key="4">
    <source>
        <dbReference type="ARBA" id="ARBA00022806"/>
    </source>
</evidence>
<dbReference type="EC" id="3.6.4.13" evidence="9"/>
<comment type="function">
    <text evidence="9">DEAD-box RNA helicase involved in various cellular processes at low temperature, including ribosome biogenesis, mRNA degradation and translation initiation.</text>
</comment>
<dbReference type="Proteomes" id="UP000006764">
    <property type="component" value="Chromosome"/>
</dbReference>
<dbReference type="GO" id="GO:0003724">
    <property type="term" value="F:RNA helicase activity"/>
    <property type="evidence" value="ECO:0007669"/>
    <property type="project" value="UniProtKB-UniRule"/>
</dbReference>
<dbReference type="PROSITE" id="PS51195">
    <property type="entry name" value="Q_MOTIF"/>
    <property type="match status" value="1"/>
</dbReference>
<feature type="short sequence motif" description="Q motif" evidence="10">
    <location>
        <begin position="9"/>
        <end position="37"/>
    </location>
</feature>
<dbReference type="InterPro" id="IPR014014">
    <property type="entry name" value="RNA_helicase_DEAD_Q_motif"/>
</dbReference>
<gene>
    <name evidence="9" type="primary">deaD</name>
    <name evidence="9" type="synonym">csdA</name>
    <name evidence="15" type="ORF">S7S_12985</name>
</gene>
<dbReference type="CDD" id="cd00268">
    <property type="entry name" value="DEADc"/>
    <property type="match status" value="1"/>
</dbReference>
<dbReference type="Gene3D" id="3.30.70.330">
    <property type="match status" value="1"/>
</dbReference>
<evidence type="ECO:0000313" key="16">
    <source>
        <dbReference type="Proteomes" id="UP000006764"/>
    </source>
</evidence>
<evidence type="ECO:0000256" key="8">
    <source>
        <dbReference type="ARBA" id="ARBA00047984"/>
    </source>
</evidence>
<dbReference type="STRING" id="391936.S7S_12985"/>
<dbReference type="InterPro" id="IPR012677">
    <property type="entry name" value="Nucleotide-bd_a/b_plait_sf"/>
</dbReference>
<sequence length="586" mass="64414">MSEQLTAQPGFDALELSPTVKQAIRALGYQTPSAIQQAIIPHILEGRDVIGQAQTGTGKTAAFALPLISRFGDAPAGAVQVLVLAPTRELALQVTESFEKYGQQTPSLRVVTLCGGMDYRPQTRALREGVQVVIGTPGRVVDHLKRGTLKLDALRCLVLDEADEMLRMGFIDDVEWVMEQTPAACQVALLSATMPPPIRKLAQRFLKSPQEITVATKTATVAAIRQRYLFINQRDKLDALVRVLETETFDGVILFARTKESTVELADFLQRAGFRATALNGDMAQPHREQVVEQIKGGRIDILVATDVVARGLDVPRISMVLNYDIPFDGETYVHRIGRTGRAGREGDAILFVTPREKRMLQNIERLTRQKVEEMALPTSAQINVVRKTRFKARIQATLDAGKLDLYREVLQEFLQESGAEPLAVAAALARLAQGDASLYMEDRPAPVVRARQERPEREPRRAEGGQRDRGAPRKATAPEAGMTRYRIEVGRTHGVKPSNIVGAIANEVKLNSSHIGRIDIFPQFSIVDLPDSLSESAIKHLRTVWVAGQQMNIVVDGGVAPAAARRPGKSAPRREANAPRRRANG</sequence>
<keyword evidence="16" id="KW-1185">Reference proteome</keyword>
<dbReference type="InterPro" id="IPR027417">
    <property type="entry name" value="P-loop_NTPase"/>
</dbReference>
<evidence type="ECO:0000256" key="11">
    <source>
        <dbReference type="SAM" id="MobiDB-lite"/>
    </source>
</evidence>
<dbReference type="InterPro" id="IPR050547">
    <property type="entry name" value="DEAD_box_RNA_helicases"/>
</dbReference>
<feature type="domain" description="DEAD-box RNA helicase Q" evidence="14">
    <location>
        <begin position="9"/>
        <end position="37"/>
    </location>
</feature>
<dbReference type="InterPro" id="IPR000629">
    <property type="entry name" value="RNA-helicase_DEAD-box_CS"/>
</dbReference>
<dbReference type="Pfam" id="PF00271">
    <property type="entry name" value="Helicase_C"/>
    <property type="match status" value="1"/>
</dbReference>
<name>A0A0B4XL87_9GAMM</name>
<dbReference type="SMART" id="SM00490">
    <property type="entry name" value="HELICc"/>
    <property type="match status" value="1"/>
</dbReference>
<evidence type="ECO:0000259" key="13">
    <source>
        <dbReference type="PROSITE" id="PS51194"/>
    </source>
</evidence>
<dbReference type="GO" id="GO:0000027">
    <property type="term" value="P:ribosomal large subunit assembly"/>
    <property type="evidence" value="ECO:0007669"/>
    <property type="project" value="UniProtKB-UniRule"/>
</dbReference>
<evidence type="ECO:0000256" key="5">
    <source>
        <dbReference type="ARBA" id="ARBA00022840"/>
    </source>
</evidence>
<dbReference type="GO" id="GO:0006401">
    <property type="term" value="P:RNA catabolic process"/>
    <property type="evidence" value="ECO:0007669"/>
    <property type="project" value="UniProtKB-UniRule"/>
</dbReference>
<dbReference type="HOGENOM" id="CLU_003041_21_1_6"/>
<comment type="catalytic activity">
    <reaction evidence="8 9">
        <text>ATP + H2O = ADP + phosphate + H(+)</text>
        <dbReference type="Rhea" id="RHEA:13065"/>
        <dbReference type="ChEBI" id="CHEBI:15377"/>
        <dbReference type="ChEBI" id="CHEBI:15378"/>
        <dbReference type="ChEBI" id="CHEBI:30616"/>
        <dbReference type="ChEBI" id="CHEBI:43474"/>
        <dbReference type="ChEBI" id="CHEBI:456216"/>
        <dbReference type="EC" id="3.6.4.13"/>
    </reaction>
</comment>
<dbReference type="PANTHER" id="PTHR47963">
    <property type="entry name" value="DEAD-BOX ATP-DEPENDENT RNA HELICASE 47, MITOCHONDRIAL"/>
    <property type="match status" value="1"/>
</dbReference>
<dbReference type="GO" id="GO:0070417">
    <property type="term" value="P:cellular response to cold"/>
    <property type="evidence" value="ECO:0007669"/>
    <property type="project" value="InterPro"/>
</dbReference>
<keyword evidence="1 9" id="KW-0963">Cytoplasm</keyword>
<dbReference type="RefSeq" id="WP_008738517.1">
    <property type="nucleotide sequence ID" value="NZ_CP004387.1"/>
</dbReference>
<dbReference type="OrthoDB" id="9805696at2"/>